<feature type="region of interest" description="Disordered" evidence="1">
    <location>
        <begin position="16"/>
        <end position="41"/>
    </location>
</feature>
<feature type="compositionally biased region" description="Basic residues" evidence="1">
    <location>
        <begin position="92"/>
        <end position="105"/>
    </location>
</feature>
<proteinExistence type="predicted"/>
<dbReference type="EMBL" id="BAAAID010000066">
    <property type="protein sequence ID" value="GAA0950513.1"/>
    <property type="molecule type" value="Genomic_DNA"/>
</dbReference>
<keyword evidence="3" id="KW-1185">Reference proteome</keyword>
<feature type="compositionally biased region" description="Basic and acidic residues" evidence="1">
    <location>
        <begin position="17"/>
        <end position="26"/>
    </location>
</feature>
<accession>A0ABN1R2E4</accession>
<evidence type="ECO:0000313" key="3">
    <source>
        <dbReference type="Proteomes" id="UP001500418"/>
    </source>
</evidence>
<comment type="caution">
    <text evidence="2">The sequence shown here is derived from an EMBL/GenBank/DDBJ whole genome shotgun (WGS) entry which is preliminary data.</text>
</comment>
<name>A0ABN1R2E4_9ACTN</name>
<sequence>MGAEPPWWGAGGVLRFGEGRGGERKPAAAAPLDTTSAPPYLPRNRFRELSGYFRKAHDAHTSVKVQVKVQVKVKVHPPRVHPDSRRAAGRNSTHRLRKRRARGFG</sequence>
<reference evidence="2 3" key="1">
    <citation type="journal article" date="2019" name="Int. J. Syst. Evol. Microbiol.">
        <title>The Global Catalogue of Microorganisms (GCM) 10K type strain sequencing project: providing services to taxonomists for standard genome sequencing and annotation.</title>
        <authorList>
            <consortium name="The Broad Institute Genomics Platform"/>
            <consortium name="The Broad Institute Genome Sequencing Center for Infectious Disease"/>
            <person name="Wu L."/>
            <person name="Ma J."/>
        </authorList>
    </citation>
    <scope>NUCLEOTIDE SEQUENCE [LARGE SCALE GENOMIC DNA]</scope>
    <source>
        <strain evidence="2 3">JCM 11444</strain>
    </source>
</reference>
<evidence type="ECO:0000256" key="1">
    <source>
        <dbReference type="SAM" id="MobiDB-lite"/>
    </source>
</evidence>
<evidence type="ECO:0000313" key="2">
    <source>
        <dbReference type="EMBL" id="GAA0950513.1"/>
    </source>
</evidence>
<protein>
    <submittedName>
        <fullName evidence="2">Uncharacterized protein</fullName>
    </submittedName>
</protein>
<gene>
    <name evidence="2" type="ORF">GCM10009575_073790</name>
</gene>
<organism evidence="2 3">
    <name type="scientific">Streptomyces rhizosphaericus</name>
    <dbReference type="NCBI Taxonomy" id="114699"/>
    <lineage>
        <taxon>Bacteria</taxon>
        <taxon>Bacillati</taxon>
        <taxon>Actinomycetota</taxon>
        <taxon>Actinomycetes</taxon>
        <taxon>Kitasatosporales</taxon>
        <taxon>Streptomycetaceae</taxon>
        <taxon>Streptomyces</taxon>
        <taxon>Streptomyces violaceusniger group</taxon>
    </lineage>
</organism>
<feature type="region of interest" description="Disordered" evidence="1">
    <location>
        <begin position="77"/>
        <end position="105"/>
    </location>
</feature>
<dbReference type="Proteomes" id="UP001500418">
    <property type="component" value="Unassembled WGS sequence"/>
</dbReference>